<dbReference type="Proteomes" id="UP000324550">
    <property type="component" value="Unassembled WGS sequence"/>
</dbReference>
<dbReference type="OrthoDB" id="9812094at2"/>
<evidence type="ECO:0000256" key="4">
    <source>
        <dbReference type="ARBA" id="ARBA00022989"/>
    </source>
</evidence>
<feature type="transmembrane region" description="Helical" evidence="6">
    <location>
        <begin position="158"/>
        <end position="175"/>
    </location>
</feature>
<evidence type="ECO:0000313" key="8">
    <source>
        <dbReference type="Proteomes" id="UP000324550"/>
    </source>
</evidence>
<name>A0A5D0GM86_9FLAO</name>
<keyword evidence="8" id="KW-1185">Reference proteome</keyword>
<dbReference type="GO" id="GO:0005886">
    <property type="term" value="C:plasma membrane"/>
    <property type="evidence" value="ECO:0007669"/>
    <property type="project" value="UniProtKB-SubCell"/>
</dbReference>
<evidence type="ECO:0000256" key="1">
    <source>
        <dbReference type="ARBA" id="ARBA00004651"/>
    </source>
</evidence>
<evidence type="ECO:0000256" key="3">
    <source>
        <dbReference type="ARBA" id="ARBA00022692"/>
    </source>
</evidence>
<proteinExistence type="predicted"/>
<evidence type="ECO:0000256" key="5">
    <source>
        <dbReference type="ARBA" id="ARBA00023136"/>
    </source>
</evidence>
<dbReference type="EMBL" id="VSFC01000002">
    <property type="protein sequence ID" value="TYA60124.1"/>
    <property type="molecule type" value="Genomic_DNA"/>
</dbReference>
<feature type="transmembrane region" description="Helical" evidence="6">
    <location>
        <begin position="211"/>
        <end position="230"/>
    </location>
</feature>
<comment type="caution">
    <text evidence="7">The sequence shown here is derived from an EMBL/GenBank/DDBJ whole genome shotgun (WGS) entry which is preliminary data.</text>
</comment>
<evidence type="ECO:0000313" key="7">
    <source>
        <dbReference type="EMBL" id="TYA60124.1"/>
    </source>
</evidence>
<dbReference type="RefSeq" id="WP_148452121.1">
    <property type="nucleotide sequence ID" value="NZ_VSFC01000002.1"/>
</dbReference>
<gene>
    <name evidence="7" type="ORF">FVF61_00450</name>
</gene>
<keyword evidence="4 6" id="KW-1133">Transmembrane helix</keyword>
<dbReference type="Pfam" id="PF03706">
    <property type="entry name" value="LPG_synthase_TM"/>
    <property type="match status" value="1"/>
</dbReference>
<protein>
    <submittedName>
        <fullName evidence="7">Flippase-like domain-containing protein</fullName>
    </submittedName>
</protein>
<comment type="subcellular location">
    <subcellularLocation>
        <location evidence="1">Cell membrane</location>
        <topology evidence="1">Multi-pass membrane protein</topology>
    </subcellularLocation>
</comment>
<reference evidence="7 8" key="1">
    <citation type="submission" date="2019-08" db="EMBL/GenBank/DDBJ databases">
        <title>Formosa sediminis sp. nov., isolated from marine sediment.</title>
        <authorList>
            <person name="Cao W.R."/>
        </authorList>
    </citation>
    <scope>NUCLEOTIDE SEQUENCE [LARGE SCALE GENOMIC DNA]</scope>
    <source>
        <strain evidence="7 8">1494</strain>
    </source>
</reference>
<keyword evidence="5 6" id="KW-0472">Membrane</keyword>
<dbReference type="NCBIfam" id="TIGR00374">
    <property type="entry name" value="flippase-like domain"/>
    <property type="match status" value="1"/>
</dbReference>
<sequence>MSPTIKKYLKIGLPILLGVFLIWYSLSKVPLNELLTYFKNANYSWIFLGMLCGLLSHLSRAYRWQFQLEPLGYKVSLGNSVMAVFAAYLINYTIPRAGEVARASILTTYEGVPFEKGFGTIVAERVADLLVMMLIIIITLFIQFDFIYQFFIQKFNPLHMVIGLFVLLILVYISIKFLKASTSSFALNIRNFVSGLLEGVLSIFRMKKKWAFIAHTIFIWSMYIAMFYVTSFSLTELHNTPFGAILIGFISASFSIAATNGGIGSYPIAVYAAFSLFAIPEAPSIAFGWIVWTSQTLLLVLGGGLSLMLLPIFNKNKKAEIDKNKDIV</sequence>
<dbReference type="AlphaFoldDB" id="A0A5D0GM86"/>
<evidence type="ECO:0000256" key="2">
    <source>
        <dbReference type="ARBA" id="ARBA00022475"/>
    </source>
</evidence>
<evidence type="ECO:0000256" key="6">
    <source>
        <dbReference type="SAM" id="Phobius"/>
    </source>
</evidence>
<keyword evidence="2" id="KW-1003">Cell membrane</keyword>
<dbReference type="PANTHER" id="PTHR39087:SF2">
    <property type="entry name" value="UPF0104 MEMBRANE PROTEIN MJ1595"/>
    <property type="match status" value="1"/>
</dbReference>
<feature type="transmembrane region" description="Helical" evidence="6">
    <location>
        <begin position="268"/>
        <end position="290"/>
    </location>
</feature>
<organism evidence="7 8">
    <name type="scientific">Formosa maritima</name>
    <dbReference type="NCBI Taxonomy" id="2592046"/>
    <lineage>
        <taxon>Bacteria</taxon>
        <taxon>Pseudomonadati</taxon>
        <taxon>Bacteroidota</taxon>
        <taxon>Flavobacteriia</taxon>
        <taxon>Flavobacteriales</taxon>
        <taxon>Flavobacteriaceae</taxon>
        <taxon>Formosa</taxon>
    </lineage>
</organism>
<feature type="transmembrane region" description="Helical" evidence="6">
    <location>
        <begin position="296"/>
        <end position="313"/>
    </location>
</feature>
<dbReference type="InterPro" id="IPR022791">
    <property type="entry name" value="L-PG_synthase/AglD"/>
</dbReference>
<accession>A0A5D0GM86</accession>
<feature type="transmembrane region" description="Helical" evidence="6">
    <location>
        <begin position="129"/>
        <end position="151"/>
    </location>
</feature>
<dbReference type="PANTHER" id="PTHR39087">
    <property type="entry name" value="UPF0104 MEMBRANE PROTEIN MJ1595"/>
    <property type="match status" value="1"/>
</dbReference>
<feature type="transmembrane region" description="Helical" evidence="6">
    <location>
        <begin position="242"/>
        <end position="261"/>
    </location>
</feature>
<keyword evidence="3 6" id="KW-0812">Transmembrane</keyword>
<feature type="transmembrane region" description="Helical" evidence="6">
    <location>
        <begin position="43"/>
        <end position="59"/>
    </location>
</feature>